<comment type="caution">
    <text evidence="3">The sequence shown here is derived from an EMBL/GenBank/DDBJ whole genome shotgun (WGS) entry which is preliminary data.</text>
</comment>
<feature type="transmembrane region" description="Helical" evidence="1">
    <location>
        <begin position="16"/>
        <end position="34"/>
    </location>
</feature>
<organism evidence="3 4">
    <name type="scientific">Actinomycetospora chlora</name>
    <dbReference type="NCBI Taxonomy" id="663608"/>
    <lineage>
        <taxon>Bacteria</taxon>
        <taxon>Bacillati</taxon>
        <taxon>Actinomycetota</taxon>
        <taxon>Actinomycetes</taxon>
        <taxon>Pseudonocardiales</taxon>
        <taxon>Pseudonocardiaceae</taxon>
        <taxon>Actinomycetospora</taxon>
    </lineage>
</organism>
<gene>
    <name evidence="3" type="ORF">GCM10023200_22690</name>
</gene>
<dbReference type="PANTHER" id="PTHR30590">
    <property type="entry name" value="INNER MEMBRANE PROTEIN"/>
    <property type="match status" value="1"/>
</dbReference>
<keyword evidence="1" id="KW-0812">Transmembrane</keyword>
<proteinExistence type="predicted"/>
<feature type="transmembrane region" description="Helical" evidence="1">
    <location>
        <begin position="193"/>
        <end position="213"/>
    </location>
</feature>
<dbReference type="Pfam" id="PF04235">
    <property type="entry name" value="DUF418"/>
    <property type="match status" value="1"/>
</dbReference>
<reference evidence="4" key="1">
    <citation type="journal article" date="2019" name="Int. J. Syst. Evol. Microbiol.">
        <title>The Global Catalogue of Microorganisms (GCM) 10K type strain sequencing project: providing services to taxonomists for standard genome sequencing and annotation.</title>
        <authorList>
            <consortium name="The Broad Institute Genomics Platform"/>
            <consortium name="The Broad Institute Genome Sequencing Center for Infectious Disease"/>
            <person name="Wu L."/>
            <person name="Ma J."/>
        </authorList>
    </citation>
    <scope>NUCLEOTIDE SEQUENCE [LARGE SCALE GENOMIC DNA]</scope>
    <source>
        <strain evidence="4">JCM 17979</strain>
    </source>
</reference>
<dbReference type="InterPro" id="IPR007349">
    <property type="entry name" value="DUF418"/>
</dbReference>
<dbReference type="Proteomes" id="UP001500928">
    <property type="component" value="Unassembled WGS sequence"/>
</dbReference>
<feature type="transmembrane region" description="Helical" evidence="1">
    <location>
        <begin position="141"/>
        <end position="159"/>
    </location>
</feature>
<feature type="transmembrane region" description="Helical" evidence="1">
    <location>
        <begin position="304"/>
        <end position="323"/>
    </location>
</feature>
<dbReference type="PANTHER" id="PTHR30590:SF2">
    <property type="entry name" value="INNER MEMBRANE PROTEIN"/>
    <property type="match status" value="1"/>
</dbReference>
<feature type="transmembrane region" description="Helical" evidence="1">
    <location>
        <begin position="225"/>
        <end position="251"/>
    </location>
</feature>
<keyword evidence="4" id="KW-1185">Reference proteome</keyword>
<evidence type="ECO:0000313" key="4">
    <source>
        <dbReference type="Proteomes" id="UP001500928"/>
    </source>
</evidence>
<accession>A0ABP9B0E0</accession>
<feature type="transmembrane region" description="Helical" evidence="1">
    <location>
        <begin position="91"/>
        <end position="109"/>
    </location>
</feature>
<feature type="transmembrane region" description="Helical" evidence="1">
    <location>
        <begin position="329"/>
        <end position="351"/>
    </location>
</feature>
<protein>
    <submittedName>
        <fullName evidence="3">DUF418 domain-containing protein</fullName>
    </submittedName>
</protein>
<keyword evidence="1" id="KW-1133">Transmembrane helix</keyword>
<evidence type="ECO:0000259" key="2">
    <source>
        <dbReference type="Pfam" id="PF04235"/>
    </source>
</evidence>
<dbReference type="InterPro" id="IPR052529">
    <property type="entry name" value="Bact_Transport_Assoc"/>
</dbReference>
<feature type="transmembrane region" description="Helical" evidence="1">
    <location>
        <begin position="257"/>
        <end position="283"/>
    </location>
</feature>
<evidence type="ECO:0000256" key="1">
    <source>
        <dbReference type="SAM" id="Phobius"/>
    </source>
</evidence>
<feature type="domain" description="DUF418" evidence="2">
    <location>
        <begin position="210"/>
        <end position="369"/>
    </location>
</feature>
<evidence type="ECO:0000313" key="3">
    <source>
        <dbReference type="EMBL" id="GAA4787869.1"/>
    </source>
</evidence>
<sequence>MTGPTGLAARRVTPDLARGLLLALIAVANAHLYLVERPIGYRGYPAGLSGGDAVLAVVQMVLVDGRVYPLFAALVGYGLARLADRAPDAVLRRRGLVLIGIGALHGILLFPGDIIGAYGVVVLLIAPAVAGSGLGAASSRGLLATAAAIGAFGIFLSSGQGTPQGVPTVPSVAAPTVGAFLAGHPEEWLTTTLVSALLTAPAVLVGVVIARSGTLDDPAPHRGRLGLWAGAGLLGSVVLGLPLALAVVGVWVPGPAIGALVGAAHTAGGYAGALGLLGVMGLLGSVRWPGRDLVAAAGTWSMTLYLSQSVVFVAVFATIAGGVGSSASLTAATVVGLLTWLAGVLVAGPLARAGHRGPAELVVRRFTYGRARSTGPTG</sequence>
<keyword evidence="1" id="KW-0472">Membrane</keyword>
<dbReference type="EMBL" id="BAABHO010000015">
    <property type="protein sequence ID" value="GAA4787869.1"/>
    <property type="molecule type" value="Genomic_DNA"/>
</dbReference>
<name>A0ABP9B0E0_9PSEU</name>
<feature type="transmembrane region" description="Helical" evidence="1">
    <location>
        <begin position="54"/>
        <end position="79"/>
    </location>
</feature>
<feature type="transmembrane region" description="Helical" evidence="1">
    <location>
        <begin position="115"/>
        <end position="134"/>
    </location>
</feature>
<dbReference type="RefSeq" id="WP_345414248.1">
    <property type="nucleotide sequence ID" value="NZ_BAABHO010000015.1"/>
</dbReference>